<organism evidence="1 2">
    <name type="scientific">Aspergillus ellipticus CBS 707.79</name>
    <dbReference type="NCBI Taxonomy" id="1448320"/>
    <lineage>
        <taxon>Eukaryota</taxon>
        <taxon>Fungi</taxon>
        <taxon>Dikarya</taxon>
        <taxon>Ascomycota</taxon>
        <taxon>Pezizomycotina</taxon>
        <taxon>Eurotiomycetes</taxon>
        <taxon>Eurotiomycetidae</taxon>
        <taxon>Eurotiales</taxon>
        <taxon>Aspergillaceae</taxon>
        <taxon>Aspergillus</taxon>
        <taxon>Aspergillus subgen. Circumdati</taxon>
    </lineage>
</organism>
<keyword evidence="2" id="KW-1185">Reference proteome</keyword>
<name>A0A319DEY1_9EURO</name>
<dbReference type="VEuPathDB" id="FungiDB:BO71DRAFT_17595"/>
<evidence type="ECO:0000313" key="2">
    <source>
        <dbReference type="Proteomes" id="UP000247810"/>
    </source>
</evidence>
<sequence length="192" mass="21483">MASLTSMACHCPARSGLAGIMTKARLVLFGGELTLGGIDPPGTLVSFLPSIPHSSPTHLGLPPTPCLWAPLAESLTPLSLRGSMQGLVRVLENASGRRKKTKKVKRKKKKKKKSLRVMTYLRCVTCLTLNRRLRNAPTCVMMLLLYQNFQMLPLLVMFLCARKMRNAEETERTPNLFMHVLFTHYIPLYCCP</sequence>
<gene>
    <name evidence="1" type="ORF">BO71DRAFT_17595</name>
</gene>
<dbReference type="EMBL" id="KZ825909">
    <property type="protein sequence ID" value="PYH92747.1"/>
    <property type="molecule type" value="Genomic_DNA"/>
</dbReference>
<evidence type="ECO:0000313" key="1">
    <source>
        <dbReference type="EMBL" id="PYH92747.1"/>
    </source>
</evidence>
<reference evidence="1 2" key="1">
    <citation type="submission" date="2018-02" db="EMBL/GenBank/DDBJ databases">
        <title>The genomes of Aspergillus section Nigri reveals drivers in fungal speciation.</title>
        <authorList>
            <consortium name="DOE Joint Genome Institute"/>
            <person name="Vesth T.C."/>
            <person name="Nybo J."/>
            <person name="Theobald S."/>
            <person name="Brandl J."/>
            <person name="Frisvad J.C."/>
            <person name="Nielsen K.F."/>
            <person name="Lyhne E.K."/>
            <person name="Kogle M.E."/>
            <person name="Kuo A."/>
            <person name="Riley R."/>
            <person name="Clum A."/>
            <person name="Nolan M."/>
            <person name="Lipzen A."/>
            <person name="Salamov A."/>
            <person name="Henrissat B."/>
            <person name="Wiebenga A."/>
            <person name="De vries R.P."/>
            <person name="Grigoriev I.V."/>
            <person name="Mortensen U.H."/>
            <person name="Andersen M.R."/>
            <person name="Baker S.E."/>
        </authorList>
    </citation>
    <scope>NUCLEOTIDE SEQUENCE [LARGE SCALE GENOMIC DNA]</scope>
    <source>
        <strain evidence="1 2">CBS 707.79</strain>
    </source>
</reference>
<proteinExistence type="predicted"/>
<accession>A0A319DEY1</accession>
<protein>
    <submittedName>
        <fullName evidence="1">Uncharacterized protein</fullName>
    </submittedName>
</protein>
<dbReference type="Proteomes" id="UP000247810">
    <property type="component" value="Unassembled WGS sequence"/>
</dbReference>
<dbReference type="AlphaFoldDB" id="A0A319DEY1"/>